<reference evidence="3" key="1">
    <citation type="submission" date="2018-06" db="EMBL/GenBank/DDBJ databases">
        <authorList>
            <consortium name="Pathogen Informatics"/>
        </authorList>
    </citation>
    <scope>NUCLEOTIDE SEQUENCE [LARGE SCALE GENOMIC DNA]</scope>
    <source>
        <strain evidence="3">NCTC10124</strain>
    </source>
</reference>
<name>A0A3B0PMG9_MYCSY</name>
<feature type="transmembrane region" description="Helical" evidence="1">
    <location>
        <begin position="30"/>
        <end position="49"/>
    </location>
</feature>
<keyword evidence="1" id="KW-0472">Membrane</keyword>
<keyword evidence="1" id="KW-0812">Transmembrane</keyword>
<evidence type="ECO:0000313" key="3">
    <source>
        <dbReference type="Proteomes" id="UP000259328"/>
    </source>
</evidence>
<evidence type="ECO:0000313" key="2">
    <source>
        <dbReference type="EMBL" id="SYV92686.1"/>
    </source>
</evidence>
<gene>
    <name evidence="2" type="ORF">NCTC10124_00413</name>
</gene>
<dbReference type="Proteomes" id="UP000259328">
    <property type="component" value="Chromosome"/>
</dbReference>
<proteinExistence type="predicted"/>
<protein>
    <submittedName>
        <fullName evidence="2">Uncharacterized protein</fullName>
    </submittedName>
</protein>
<feature type="non-terminal residue" evidence="2">
    <location>
        <position position="117"/>
    </location>
</feature>
<sequence>MTDSCDETYVYIAAPAPKNIKTVNIPSPAAIYKVFLISPIVFVPLYLWVTSCDDVKAYKELMMLYTNMNPIPPLASVTFHDSIVSGFCSNTWLELQLVLPSAKNSTKTIPIPRINPW</sequence>
<dbReference type="AlphaFoldDB" id="A0A3B0PMG9"/>
<dbReference type="EMBL" id="LS991953">
    <property type="protein sequence ID" value="SYV92686.1"/>
    <property type="molecule type" value="Genomic_DNA"/>
</dbReference>
<evidence type="ECO:0000256" key="1">
    <source>
        <dbReference type="SAM" id="Phobius"/>
    </source>
</evidence>
<keyword evidence="1" id="KW-1133">Transmembrane helix</keyword>
<organism evidence="2 3">
    <name type="scientific">Mycoplasmopsis synoviae</name>
    <name type="common">Mycoplasma synoviae</name>
    <dbReference type="NCBI Taxonomy" id="2109"/>
    <lineage>
        <taxon>Bacteria</taxon>
        <taxon>Bacillati</taxon>
        <taxon>Mycoplasmatota</taxon>
        <taxon>Mycoplasmoidales</taxon>
        <taxon>Metamycoplasmataceae</taxon>
        <taxon>Mycoplasmopsis</taxon>
    </lineage>
</organism>
<accession>A0A3B0PMG9</accession>